<dbReference type="InterPro" id="IPR029068">
    <property type="entry name" value="Glyas_Bleomycin-R_OHBP_Dase"/>
</dbReference>
<dbReference type="PANTHER" id="PTHR33993">
    <property type="entry name" value="GLYOXALASE-RELATED"/>
    <property type="match status" value="1"/>
</dbReference>
<dbReference type="CDD" id="cd07247">
    <property type="entry name" value="SgaA_N_like"/>
    <property type="match status" value="1"/>
</dbReference>
<accession>A0A401YNW8</accession>
<sequence length="112" mass="11997">MHGEPTFFEIGVPDAARAHTFFGQLFGWRFPSTGEDDQVSIETPSGRGGLHGRDSAAAITMFFAVDDVEAAVRRVRELGGTAEDARPEEPGFGRFALCADDQGVAFGLHQVG</sequence>
<dbReference type="InterPro" id="IPR041581">
    <property type="entry name" value="Glyoxalase_6"/>
</dbReference>
<reference evidence="2 3" key="1">
    <citation type="submission" date="2018-12" db="EMBL/GenBank/DDBJ databases">
        <title>Draft genome sequence of Embleya hyalina NBRC 13850T.</title>
        <authorList>
            <person name="Komaki H."/>
            <person name="Hosoyama A."/>
            <person name="Kimura A."/>
            <person name="Ichikawa N."/>
            <person name="Tamura T."/>
        </authorList>
    </citation>
    <scope>NUCLEOTIDE SEQUENCE [LARGE SCALE GENOMIC DNA]</scope>
    <source>
        <strain evidence="2 3">NBRC 13850</strain>
    </source>
</reference>
<dbReference type="Pfam" id="PF18029">
    <property type="entry name" value="Glyoxalase_6"/>
    <property type="match status" value="1"/>
</dbReference>
<dbReference type="OrthoDB" id="9793039at2"/>
<evidence type="ECO:0000259" key="1">
    <source>
        <dbReference type="PROSITE" id="PS51819"/>
    </source>
</evidence>
<dbReference type="Gene3D" id="3.10.180.10">
    <property type="entry name" value="2,3-Dihydroxybiphenyl 1,2-Dioxygenase, domain 1"/>
    <property type="match status" value="1"/>
</dbReference>
<evidence type="ECO:0000313" key="3">
    <source>
        <dbReference type="Proteomes" id="UP000286931"/>
    </source>
</evidence>
<comment type="caution">
    <text evidence="2">The sequence shown here is derived from an EMBL/GenBank/DDBJ whole genome shotgun (WGS) entry which is preliminary data.</text>
</comment>
<evidence type="ECO:0000313" key="2">
    <source>
        <dbReference type="EMBL" id="GCD96323.1"/>
    </source>
</evidence>
<keyword evidence="3" id="KW-1185">Reference proteome</keyword>
<proteinExistence type="predicted"/>
<dbReference type="AlphaFoldDB" id="A0A401YNW8"/>
<gene>
    <name evidence="2" type="ORF">EHYA_04008</name>
</gene>
<feature type="domain" description="VOC" evidence="1">
    <location>
        <begin position="4"/>
        <end position="111"/>
    </location>
</feature>
<dbReference type="EMBL" id="BIFH01000020">
    <property type="protein sequence ID" value="GCD96323.1"/>
    <property type="molecule type" value="Genomic_DNA"/>
</dbReference>
<dbReference type="SUPFAM" id="SSF54593">
    <property type="entry name" value="Glyoxalase/Bleomycin resistance protein/Dihydroxybiphenyl dioxygenase"/>
    <property type="match status" value="1"/>
</dbReference>
<dbReference type="InterPro" id="IPR037523">
    <property type="entry name" value="VOC_core"/>
</dbReference>
<dbReference type="Proteomes" id="UP000286931">
    <property type="component" value="Unassembled WGS sequence"/>
</dbReference>
<name>A0A401YNW8_9ACTN</name>
<dbReference type="InterPro" id="IPR052164">
    <property type="entry name" value="Anthracycline_SecMetBiosynth"/>
</dbReference>
<dbReference type="PROSITE" id="PS51819">
    <property type="entry name" value="VOC"/>
    <property type="match status" value="1"/>
</dbReference>
<organism evidence="2 3">
    <name type="scientific">Embleya hyalina</name>
    <dbReference type="NCBI Taxonomy" id="516124"/>
    <lineage>
        <taxon>Bacteria</taxon>
        <taxon>Bacillati</taxon>
        <taxon>Actinomycetota</taxon>
        <taxon>Actinomycetes</taxon>
        <taxon>Kitasatosporales</taxon>
        <taxon>Streptomycetaceae</taxon>
        <taxon>Embleya</taxon>
    </lineage>
</organism>
<protein>
    <recommendedName>
        <fullName evidence="1">VOC domain-containing protein</fullName>
    </recommendedName>
</protein>